<feature type="transmembrane region" description="Helical" evidence="1">
    <location>
        <begin position="65"/>
        <end position="91"/>
    </location>
</feature>
<feature type="transmembrane region" description="Helical" evidence="1">
    <location>
        <begin position="111"/>
        <end position="133"/>
    </location>
</feature>
<feature type="transmembrane region" description="Helical" evidence="1">
    <location>
        <begin position="324"/>
        <end position="345"/>
    </location>
</feature>
<feature type="transmembrane region" description="Helical" evidence="1">
    <location>
        <begin position="421"/>
        <end position="440"/>
    </location>
</feature>
<organism evidence="2 3">
    <name type="scientific">Rhodococcoides fascians</name>
    <name type="common">Rhodococcus fascians</name>
    <dbReference type="NCBI Taxonomy" id="1828"/>
    <lineage>
        <taxon>Bacteria</taxon>
        <taxon>Bacillati</taxon>
        <taxon>Actinomycetota</taxon>
        <taxon>Actinomycetes</taxon>
        <taxon>Mycobacteriales</taxon>
        <taxon>Nocardiaceae</taxon>
        <taxon>Rhodococcoides</taxon>
    </lineage>
</organism>
<dbReference type="RefSeq" id="WP_063216542.1">
    <property type="nucleotide sequence ID" value="NZ_CP015220.1"/>
</dbReference>
<feature type="transmembrane region" description="Helical" evidence="1">
    <location>
        <begin position="580"/>
        <end position="601"/>
    </location>
</feature>
<gene>
    <name evidence="2" type="ORF">A3Q41_02088</name>
</gene>
<dbReference type="OrthoDB" id="3328774at2"/>
<keyword evidence="1" id="KW-0472">Membrane</keyword>
<evidence type="ECO:0000313" key="3">
    <source>
        <dbReference type="Proteomes" id="UP000076038"/>
    </source>
</evidence>
<accession>A0A143QK18</accession>
<dbReference type="EMBL" id="CP015220">
    <property type="protein sequence ID" value="AMY23390.1"/>
    <property type="molecule type" value="Genomic_DNA"/>
</dbReference>
<keyword evidence="1" id="KW-1133">Transmembrane helix</keyword>
<dbReference type="PATRIC" id="fig|1653479.3.peg.2111"/>
<feature type="transmembrane region" description="Helical" evidence="1">
    <location>
        <begin position="270"/>
        <end position="290"/>
    </location>
</feature>
<feature type="transmembrane region" description="Helical" evidence="1">
    <location>
        <begin position="148"/>
        <end position="168"/>
    </location>
</feature>
<evidence type="ECO:0000313" key="2">
    <source>
        <dbReference type="EMBL" id="AMY23390.1"/>
    </source>
</evidence>
<sequence length="627" mass="66636">MVNVSVTASNVIAQSESGGAALDQVFGMTAAAAVVSLFLLYLAFMHRTRRITWLARLADYAGSKLNLPGWAALPLVLFVSTILTAFFGFIWDVSLHIGRGRDEGPLANPAHYFILVGLFFLFIAGALAIILPLDEKPGRAAVKITRTWYAPTGGLLIAGSGLYALIGFPLDDIWHRIFGQDVTLWGPTHLMLIGGAGLSLIGVLLLEHEGRLALAAARQTSPDEVDETAQGPRRSVLSWVLKASAFGGLLIGLSVFQIEFDFGVEQFRLVFQPMLIVGAGAFALVAARLVVGRGATLFVVAFAAVIRELTAFVVGPVLGEPHNVFALFLGIAVVVELVGLTPLVVHRLRFGMLAGFAASTVGLWLESLWIDAVFVYPWPTSMWVEGLAMAVPVGVMCGLTAGLFAQLLSGDGLPAPAVRRTIVVALVLVLGGATANGLMIDVPENATATVTLADAAPQDGGRMVTATVRLDPADLVSDDPEWVAILAWQGAGDTLRGLVVDRLERTGPGMYRSTRPVPAHGTWKTFLRIQDGRTLTGTPIFMAADPGIGASEVSADAQFTRQLQSETALLQRERSFDHPAWLFGAASLVVLVCTLALIWALSWGAVRISTETPGASVSRRTLDSSSV</sequence>
<evidence type="ECO:0000256" key="1">
    <source>
        <dbReference type="SAM" id="Phobius"/>
    </source>
</evidence>
<feature type="transmembrane region" description="Helical" evidence="1">
    <location>
        <begin position="25"/>
        <end position="44"/>
    </location>
</feature>
<protein>
    <submittedName>
        <fullName evidence="2">Uncharacterized protein</fullName>
    </submittedName>
</protein>
<feature type="transmembrane region" description="Helical" evidence="1">
    <location>
        <begin position="352"/>
        <end position="375"/>
    </location>
</feature>
<proteinExistence type="predicted"/>
<feature type="transmembrane region" description="Helical" evidence="1">
    <location>
        <begin position="387"/>
        <end position="409"/>
    </location>
</feature>
<keyword evidence="1" id="KW-0812">Transmembrane</keyword>
<feature type="transmembrane region" description="Helical" evidence="1">
    <location>
        <begin position="188"/>
        <end position="206"/>
    </location>
</feature>
<feature type="transmembrane region" description="Helical" evidence="1">
    <location>
        <begin position="297"/>
        <end position="318"/>
    </location>
</feature>
<name>A0A143QK18_RHOFA</name>
<reference evidence="2 3" key="1">
    <citation type="journal article" date="2016" name="Genome Announc.">
        <title>Complete Genome and Plasmid Sequences for Rhodococcus fascians D188 and Draft Sequences for Rhodococcus Isolates PBTS 1 and PBTS 2.</title>
        <authorList>
            <person name="Stamler R.A."/>
            <person name="Vereecke D."/>
            <person name="Zhang Y."/>
            <person name="Schilkey F."/>
            <person name="Devitt N."/>
            <person name="Randall J.J."/>
        </authorList>
    </citation>
    <scope>NUCLEOTIDE SEQUENCE [LARGE SCALE GENOMIC DNA]</scope>
    <source>
        <strain evidence="2 3">PBTS2</strain>
    </source>
</reference>
<dbReference type="AlphaFoldDB" id="A0A143QK18"/>
<dbReference type="KEGG" id="rhs:A3Q41_02088"/>
<feature type="transmembrane region" description="Helical" evidence="1">
    <location>
        <begin position="239"/>
        <end position="258"/>
    </location>
</feature>
<keyword evidence="3" id="KW-1185">Reference proteome</keyword>
<dbReference type="Proteomes" id="UP000076038">
    <property type="component" value="Chromosome"/>
</dbReference>
<reference evidence="3" key="2">
    <citation type="submission" date="2016-04" db="EMBL/GenBank/DDBJ databases">
        <title>Complete Genome and Plasmid Sequences for Rhodococcus fascians D188 and Draft Sequences for Rhodococcus spp. Isolates PBTS 1 and PBTS 2.</title>
        <authorList>
            <person name="Stamer R."/>
            <person name="Vereecke D."/>
            <person name="Zhang Y."/>
            <person name="Schilkey F."/>
            <person name="Devitt N."/>
            <person name="Randall J."/>
        </authorList>
    </citation>
    <scope>NUCLEOTIDE SEQUENCE [LARGE SCALE GENOMIC DNA]</scope>
    <source>
        <strain evidence="3">PBTS2</strain>
    </source>
</reference>